<keyword evidence="1" id="KW-0812">Transmembrane</keyword>
<sequence length="91" mass="9894">MHPLLIGLAVALNLVSAVLFYLSAPRQQWASQALPAKPARWAASLALAAALLLWLSQAQVATALFAVLTLTMILFAVLPYLAAWRTLRRAR</sequence>
<keyword evidence="1" id="KW-0472">Membrane</keyword>
<keyword evidence="3" id="KW-1185">Reference proteome</keyword>
<dbReference type="AlphaFoldDB" id="A0A6A7MWK7"/>
<comment type="caution">
    <text evidence="2">The sequence shown here is derived from an EMBL/GenBank/DDBJ whole genome shotgun (WGS) entry which is preliminary data.</text>
</comment>
<accession>A0A6A7MWK7</accession>
<keyword evidence="1" id="KW-1133">Transmembrane helix</keyword>
<gene>
    <name evidence="2" type="ORF">GEV02_02550</name>
</gene>
<dbReference type="EMBL" id="WHUG01000001">
    <property type="protein sequence ID" value="MQA37018.1"/>
    <property type="molecule type" value="Genomic_DNA"/>
</dbReference>
<name>A0A6A7MWK7_9BURK</name>
<feature type="transmembrane region" description="Helical" evidence="1">
    <location>
        <begin position="63"/>
        <end position="83"/>
    </location>
</feature>
<dbReference type="Proteomes" id="UP000440498">
    <property type="component" value="Unassembled WGS sequence"/>
</dbReference>
<evidence type="ECO:0008006" key="4">
    <source>
        <dbReference type="Google" id="ProtNLM"/>
    </source>
</evidence>
<protein>
    <recommendedName>
        <fullName evidence="4">DUF3325 domain-containing protein</fullName>
    </recommendedName>
</protein>
<organism evidence="2 3">
    <name type="scientific">Rugamonas aquatica</name>
    <dbReference type="NCBI Taxonomy" id="2743357"/>
    <lineage>
        <taxon>Bacteria</taxon>
        <taxon>Pseudomonadati</taxon>
        <taxon>Pseudomonadota</taxon>
        <taxon>Betaproteobacteria</taxon>
        <taxon>Burkholderiales</taxon>
        <taxon>Oxalobacteraceae</taxon>
        <taxon>Telluria group</taxon>
        <taxon>Rugamonas</taxon>
    </lineage>
</organism>
<reference evidence="2 3" key="1">
    <citation type="submission" date="2019-10" db="EMBL/GenBank/DDBJ databases">
        <title>Two novel species isolated from a subtropical stream in China.</title>
        <authorList>
            <person name="Lu H."/>
        </authorList>
    </citation>
    <scope>NUCLEOTIDE SEQUENCE [LARGE SCALE GENOMIC DNA]</scope>
    <source>
        <strain evidence="2 3">FT29W</strain>
    </source>
</reference>
<evidence type="ECO:0000313" key="2">
    <source>
        <dbReference type="EMBL" id="MQA37018.1"/>
    </source>
</evidence>
<feature type="transmembrane region" description="Helical" evidence="1">
    <location>
        <begin position="6"/>
        <end position="24"/>
    </location>
</feature>
<feature type="transmembrane region" description="Helical" evidence="1">
    <location>
        <begin position="39"/>
        <end position="57"/>
    </location>
</feature>
<dbReference type="RefSeq" id="WP_152836359.1">
    <property type="nucleotide sequence ID" value="NZ_WHUG01000001.1"/>
</dbReference>
<proteinExistence type="predicted"/>
<evidence type="ECO:0000256" key="1">
    <source>
        <dbReference type="SAM" id="Phobius"/>
    </source>
</evidence>
<evidence type="ECO:0000313" key="3">
    <source>
        <dbReference type="Proteomes" id="UP000440498"/>
    </source>
</evidence>